<accession>A0A1B9C0I2</accession>
<reference evidence="2 3" key="1">
    <citation type="submission" date="2016-07" db="EMBL/GenBank/DDBJ databases">
        <title>Draft genome of a psychrotolerant acidophile Acidithiobacillus ferrivorans strain YL15.</title>
        <authorList>
            <person name="Peng T."/>
            <person name="Ma L."/>
            <person name="Nan M."/>
            <person name="An N."/>
            <person name="Wang M."/>
            <person name="Qiu G."/>
            <person name="Zeng W."/>
        </authorList>
    </citation>
    <scope>NUCLEOTIDE SEQUENCE [LARGE SCALE GENOMIC DNA]</scope>
    <source>
        <strain evidence="2 3">YL15</strain>
    </source>
</reference>
<keyword evidence="1" id="KW-0732">Signal</keyword>
<feature type="signal peptide" evidence="1">
    <location>
        <begin position="1"/>
        <end position="21"/>
    </location>
</feature>
<dbReference type="InterPro" id="IPR036709">
    <property type="entry name" value="Autotransporte_beta_dom_sf"/>
</dbReference>
<evidence type="ECO:0008006" key="4">
    <source>
        <dbReference type="Google" id="ProtNLM"/>
    </source>
</evidence>
<dbReference type="AlphaFoldDB" id="A0A1B9C0I2"/>
<gene>
    <name evidence="2" type="ORF">BBC27_08075</name>
</gene>
<dbReference type="SUPFAM" id="SSF103515">
    <property type="entry name" value="Autotransporter"/>
    <property type="match status" value="1"/>
</dbReference>
<dbReference type="EMBL" id="MASQ01000067">
    <property type="protein sequence ID" value="OCB03413.1"/>
    <property type="molecule type" value="Genomic_DNA"/>
</dbReference>
<evidence type="ECO:0000313" key="3">
    <source>
        <dbReference type="Proteomes" id="UP000093129"/>
    </source>
</evidence>
<name>A0A1B9C0I2_9PROT</name>
<protein>
    <recommendedName>
        <fullName evidence="4">Outer membrane protein beta-barrel domain-containing protein</fullName>
    </recommendedName>
</protein>
<proteinExistence type="predicted"/>
<comment type="caution">
    <text evidence="2">The sequence shown here is derived from an EMBL/GenBank/DDBJ whole genome shotgun (WGS) entry which is preliminary data.</text>
</comment>
<dbReference type="RefSeq" id="WP_065412880.1">
    <property type="nucleotide sequence ID" value="NZ_MASQ01000067.1"/>
</dbReference>
<dbReference type="Proteomes" id="UP000093129">
    <property type="component" value="Unassembled WGS sequence"/>
</dbReference>
<evidence type="ECO:0000313" key="2">
    <source>
        <dbReference type="EMBL" id="OCB03413.1"/>
    </source>
</evidence>
<feature type="chain" id="PRO_5008622975" description="Outer membrane protein beta-barrel domain-containing protein" evidence="1">
    <location>
        <begin position="22"/>
        <end position="189"/>
    </location>
</feature>
<sequence length="189" mass="19048">MKKQIIAVAAVLSIIPAVAFAGPSLGIGYSNVGLSGGHAGRPGVTISAGNLYGNNVVASGSATLANGYYGFHADLGKLVPAGGAVSFEPYVSMGFTNINYAQAPSMTDFYGLAGANLNIPIGSKVAFLLGGGYGHTIDTFSGANGAVYKGKAEVGFEIAPHVTANINVRYLHVPGQSVTTEGAGLAYSF</sequence>
<organism evidence="2 3">
    <name type="scientific">Acidithiobacillus ferrivorans</name>
    <dbReference type="NCBI Taxonomy" id="160808"/>
    <lineage>
        <taxon>Bacteria</taxon>
        <taxon>Pseudomonadati</taxon>
        <taxon>Pseudomonadota</taxon>
        <taxon>Acidithiobacillia</taxon>
        <taxon>Acidithiobacillales</taxon>
        <taxon>Acidithiobacillaceae</taxon>
        <taxon>Acidithiobacillus</taxon>
    </lineage>
</organism>
<evidence type="ECO:0000256" key="1">
    <source>
        <dbReference type="SAM" id="SignalP"/>
    </source>
</evidence>